<reference evidence="1" key="1">
    <citation type="submission" date="2022-01" db="EMBL/GenBank/DDBJ databases">
        <authorList>
            <person name="King R."/>
        </authorList>
    </citation>
    <scope>NUCLEOTIDE SEQUENCE</scope>
</reference>
<evidence type="ECO:0000313" key="2">
    <source>
        <dbReference type="Proteomes" id="UP001152798"/>
    </source>
</evidence>
<dbReference type="Proteomes" id="UP001152798">
    <property type="component" value="Unassembled WGS sequence"/>
</dbReference>
<keyword evidence="2" id="KW-1185">Reference proteome</keyword>
<sequence>MKIVSMGQQTVEGVSLGQETGKGVRENRTRISCNFYYTICDRDNIRSNALRPRIPIDDLDDALARRRRGYPGSGCHR</sequence>
<organism evidence="1 2">
    <name type="scientific">Nezara viridula</name>
    <name type="common">Southern green stink bug</name>
    <name type="synonym">Cimex viridulus</name>
    <dbReference type="NCBI Taxonomy" id="85310"/>
    <lineage>
        <taxon>Eukaryota</taxon>
        <taxon>Metazoa</taxon>
        <taxon>Ecdysozoa</taxon>
        <taxon>Arthropoda</taxon>
        <taxon>Hexapoda</taxon>
        <taxon>Insecta</taxon>
        <taxon>Pterygota</taxon>
        <taxon>Neoptera</taxon>
        <taxon>Paraneoptera</taxon>
        <taxon>Hemiptera</taxon>
        <taxon>Heteroptera</taxon>
        <taxon>Panheteroptera</taxon>
        <taxon>Pentatomomorpha</taxon>
        <taxon>Pentatomoidea</taxon>
        <taxon>Pentatomidae</taxon>
        <taxon>Pentatominae</taxon>
        <taxon>Nezara</taxon>
    </lineage>
</organism>
<dbReference type="AlphaFoldDB" id="A0A9P0HUB1"/>
<gene>
    <name evidence="1" type="ORF">NEZAVI_LOCUS15951</name>
</gene>
<proteinExistence type="predicted"/>
<evidence type="ECO:0000313" key="1">
    <source>
        <dbReference type="EMBL" id="CAH1408422.1"/>
    </source>
</evidence>
<protein>
    <submittedName>
        <fullName evidence="1">Uncharacterized protein</fullName>
    </submittedName>
</protein>
<name>A0A9P0HUB1_NEZVI</name>
<comment type="caution">
    <text evidence="1">The sequence shown here is derived from an EMBL/GenBank/DDBJ whole genome shotgun (WGS) entry which is preliminary data.</text>
</comment>
<accession>A0A9P0HUB1</accession>
<dbReference type="EMBL" id="CAKMRH010000007">
    <property type="protein sequence ID" value="CAH1408422.1"/>
    <property type="molecule type" value="Genomic_DNA"/>
</dbReference>